<feature type="transmembrane region" description="Helical" evidence="5">
    <location>
        <begin position="53"/>
        <end position="75"/>
    </location>
</feature>
<keyword evidence="3 5" id="KW-1133">Transmembrane helix</keyword>
<protein>
    <submittedName>
        <fullName evidence="6">PQ loop repeat protein</fullName>
    </submittedName>
</protein>
<accession>A0A481Z7J9</accession>
<evidence type="ECO:0000256" key="1">
    <source>
        <dbReference type="ARBA" id="ARBA00004141"/>
    </source>
</evidence>
<proteinExistence type="predicted"/>
<evidence type="ECO:0000256" key="3">
    <source>
        <dbReference type="ARBA" id="ARBA00022989"/>
    </source>
</evidence>
<comment type="subcellular location">
    <subcellularLocation>
        <location evidence="1">Membrane</location>
        <topology evidence="1">Multi-pass membrane protein</topology>
    </subcellularLocation>
</comment>
<organism evidence="6">
    <name type="scientific">Pithovirus LCPAC302</name>
    <dbReference type="NCBI Taxonomy" id="2506593"/>
    <lineage>
        <taxon>Viruses</taxon>
        <taxon>Pithoviruses</taxon>
    </lineage>
</organism>
<dbReference type="EMBL" id="MK500540">
    <property type="protein sequence ID" value="QBK91485.1"/>
    <property type="molecule type" value="Genomic_DNA"/>
</dbReference>
<name>A0A481Z7J9_9VIRU</name>
<evidence type="ECO:0000256" key="5">
    <source>
        <dbReference type="SAM" id="Phobius"/>
    </source>
</evidence>
<reference evidence="6" key="1">
    <citation type="journal article" date="2019" name="MBio">
        <title>Virus Genomes from Deep Sea Sediments Expand the Ocean Megavirome and Support Independent Origins of Viral Gigantism.</title>
        <authorList>
            <person name="Backstrom D."/>
            <person name="Yutin N."/>
            <person name="Jorgensen S.L."/>
            <person name="Dharamshi J."/>
            <person name="Homa F."/>
            <person name="Zaremba-Niedwiedzka K."/>
            <person name="Spang A."/>
            <person name="Wolf Y.I."/>
            <person name="Koonin E.V."/>
            <person name="Ettema T.J."/>
        </authorList>
    </citation>
    <scope>NUCLEOTIDE SEQUENCE</scope>
</reference>
<evidence type="ECO:0000313" key="6">
    <source>
        <dbReference type="EMBL" id="QBK91485.1"/>
    </source>
</evidence>
<keyword evidence="4 5" id="KW-0472">Membrane</keyword>
<feature type="transmembrane region" description="Helical" evidence="5">
    <location>
        <begin position="20"/>
        <end position="41"/>
    </location>
</feature>
<evidence type="ECO:0000256" key="4">
    <source>
        <dbReference type="ARBA" id="ARBA00023136"/>
    </source>
</evidence>
<keyword evidence="2 5" id="KW-0812">Transmembrane</keyword>
<dbReference type="Pfam" id="PF04193">
    <property type="entry name" value="PQ-loop"/>
    <property type="match status" value="1"/>
</dbReference>
<dbReference type="GO" id="GO:0016020">
    <property type="term" value="C:membrane"/>
    <property type="evidence" value="ECO:0007669"/>
    <property type="project" value="UniProtKB-SubCell"/>
</dbReference>
<feature type="transmembrane region" description="Helical" evidence="5">
    <location>
        <begin position="81"/>
        <end position="102"/>
    </location>
</feature>
<evidence type="ECO:0000256" key="2">
    <source>
        <dbReference type="ARBA" id="ARBA00022692"/>
    </source>
</evidence>
<dbReference type="Gene3D" id="1.20.1280.290">
    <property type="match status" value="1"/>
</dbReference>
<gene>
    <name evidence="6" type="ORF">LCPAC302_01050</name>
</gene>
<dbReference type="InterPro" id="IPR006603">
    <property type="entry name" value="PQ-loop_rpt"/>
</dbReference>
<sequence>MIIVGFSEKLGSNNNKFFGIAARLLGIISAVCSSIVWLPQIVQLIRLQEQGNLSLIMFLLQTPGNAIIILLQILYKQNWTTWISYVILFIEQTIIVIILIVFKCRSIRNIEIRWEDPDAYDEDMYAEEIDLSEDETVPEIV</sequence>